<dbReference type="RefSeq" id="WP_310330674.1">
    <property type="nucleotide sequence ID" value="NZ_JAVDXV010000007.1"/>
</dbReference>
<feature type="domain" description="Rad50/SbcC-type AAA" evidence="2">
    <location>
        <begin position="14"/>
        <end position="311"/>
    </location>
</feature>
<dbReference type="Pfam" id="PF13558">
    <property type="entry name" value="SbcC_Walker_B"/>
    <property type="match status" value="1"/>
</dbReference>
<dbReference type="GO" id="GO:0005524">
    <property type="term" value="F:ATP binding"/>
    <property type="evidence" value="ECO:0007669"/>
    <property type="project" value="UniProtKB-KW"/>
</dbReference>
<comment type="caution">
    <text evidence="3">The sequence shown here is derived from an EMBL/GenBank/DDBJ whole genome shotgun (WGS) entry which is preliminary data.</text>
</comment>
<dbReference type="SUPFAM" id="SSF52540">
    <property type="entry name" value="P-loop containing nucleoside triphosphate hydrolases"/>
    <property type="match status" value="1"/>
</dbReference>
<dbReference type="EMBL" id="JAVDXV010000007">
    <property type="protein sequence ID" value="MDR7334328.1"/>
    <property type="molecule type" value="Genomic_DNA"/>
</dbReference>
<organism evidence="3 4">
    <name type="scientific">Roseateles asaccharophilus</name>
    <dbReference type="NCBI Taxonomy" id="582607"/>
    <lineage>
        <taxon>Bacteria</taxon>
        <taxon>Pseudomonadati</taxon>
        <taxon>Pseudomonadota</taxon>
        <taxon>Betaproteobacteria</taxon>
        <taxon>Burkholderiales</taxon>
        <taxon>Sphaerotilaceae</taxon>
        <taxon>Roseateles</taxon>
    </lineage>
</organism>
<dbReference type="Gene3D" id="3.40.50.300">
    <property type="entry name" value="P-loop containing nucleotide triphosphate hydrolases"/>
    <property type="match status" value="1"/>
</dbReference>
<reference evidence="3 4" key="1">
    <citation type="submission" date="2023-07" db="EMBL/GenBank/DDBJ databases">
        <title>Sorghum-associated microbial communities from plants grown in Nebraska, USA.</title>
        <authorList>
            <person name="Schachtman D."/>
        </authorList>
    </citation>
    <scope>NUCLEOTIDE SEQUENCE [LARGE SCALE GENOMIC DNA]</scope>
    <source>
        <strain evidence="3 4">BE316</strain>
    </source>
</reference>
<protein>
    <submittedName>
        <fullName evidence="3">Energy-coupling factor transporter ATP-binding protein EcfA2</fullName>
    </submittedName>
</protein>
<dbReference type="Pfam" id="PF13476">
    <property type="entry name" value="AAA_23"/>
    <property type="match status" value="1"/>
</dbReference>
<proteinExistence type="predicted"/>
<dbReference type="InterPro" id="IPR027417">
    <property type="entry name" value="P-loop_NTPase"/>
</dbReference>
<dbReference type="InterPro" id="IPR038729">
    <property type="entry name" value="Rad50/SbcC_AAA"/>
</dbReference>
<evidence type="ECO:0000313" key="4">
    <source>
        <dbReference type="Proteomes" id="UP001180825"/>
    </source>
</evidence>
<name>A0ABU2AAU5_9BURK</name>
<feature type="coiled-coil region" evidence="1">
    <location>
        <begin position="735"/>
        <end position="762"/>
    </location>
</feature>
<evidence type="ECO:0000259" key="2">
    <source>
        <dbReference type="Pfam" id="PF13476"/>
    </source>
</evidence>
<keyword evidence="4" id="KW-1185">Reference proteome</keyword>
<keyword evidence="3" id="KW-0547">Nucleotide-binding</keyword>
<gene>
    <name evidence="3" type="ORF">J2X21_003484</name>
</gene>
<keyword evidence="3" id="KW-0067">ATP-binding</keyword>
<dbReference type="PANTHER" id="PTHR32182">
    <property type="entry name" value="DNA REPLICATION AND REPAIR PROTEIN RECF"/>
    <property type="match status" value="1"/>
</dbReference>
<accession>A0ABU2AAU5</accession>
<sequence length="1131" mass="124140">MKHLIAVHLVQFSFWDYETFVLSSGGTAFIGPNGAGKTSLVDAVQIALIGAHGGNLQFNAQSVHANARSLRDYALGTMRSGDEEAGIQVRKRDEATSYITLVFQDDVSGETCSAGIALESSFKVRDEVILGLFVLPGVMLTLGHHLEDFGVNGKAPMDWDLFAAQARQLSAKAGRTPTITKKPETYLEELLHQLSDQKKGIDPRKFLKALRQSLKLKDIQSVNDFLRQNLVEATKIDRSSTLRLMQTYRNIIDQIELVNLQLSQLDSLTGRYDNLARLHKTKAVVEAVRLGLLVESSDAEVARLTELQERLKGSAVVQTKAVETAKADVESTFRTYEDLLGALNRDPEASAPEQAKQLQRAMADASTTARREVEQLEFQVADALQQLTLAFEGADGDVHEAAFQALQAWDTRRQKNLRPDASQVSDALQFLKRSHASLEGLFKTRGAEHARAERAKTAVANKLHSAAKGRNIKDENIAAALRLFDDRGIGCRTAASVLTLKDTSWQEAVETLMGGTRYAILVDSGKEDDATGLVRRYQIPEVAVIQPDHFQSYIGATPLQSTVAALFESKDPVAKGFVNFLYGTMKTVQTEEELRKNPRSLTKDGMLSTGGVTKRMRLIESEDFLLGVELSRDDRESLRRELIAATEAEKRALAAKNQTQTALGAVGHVIRSVTEEAFRSALLANQSAQLQAAAALEAATKAPSERLTQMRATVDEARTAHTAAQERYGEAGRALATLRGKIDQATVDLAKATETLEEASALHSVALADPDYDGDLAATRVDQVYRAGADGLTQELAALVAEGNKATASIAKLVPDIRDQFIAFINEHSMGLIEERNDWRQAAGWIKAFSDKLRSSTLQDYRAEAAAAEEAAKAAFESDIKFGLREALRGIDREINDLNKILATCPTFSNNERYKFVSSVDPQYKSLYDLIVSQSQDGTKAMFGKETLQSQLMGMLKEAEQGGAKGKNPISDYRLFYLFDLAILVDGKEVDRLSQRMGKASNGEHRVPFYVIAGASLASAYRIQQGDRHRGAGVMILDEAFYGMDAQNTVATAEFLKSLGLQLVMAGPDADTSKLTAVLDSYYDLTRFGPDVFVEWMRVTEQARQLLQSDMPGRHPHLLDAKVQQLSLVGE</sequence>
<dbReference type="PANTHER" id="PTHR32182:SF0">
    <property type="entry name" value="DNA REPLICATION AND REPAIR PROTEIN RECF"/>
    <property type="match status" value="1"/>
</dbReference>
<dbReference type="Proteomes" id="UP001180825">
    <property type="component" value="Unassembled WGS sequence"/>
</dbReference>
<evidence type="ECO:0000313" key="3">
    <source>
        <dbReference type="EMBL" id="MDR7334328.1"/>
    </source>
</evidence>
<keyword evidence="1" id="KW-0175">Coiled coil</keyword>
<evidence type="ECO:0000256" key="1">
    <source>
        <dbReference type="SAM" id="Coils"/>
    </source>
</evidence>